<evidence type="ECO:0000259" key="1">
    <source>
        <dbReference type="PROSITE" id="PS51186"/>
    </source>
</evidence>
<feature type="domain" description="N-acetyltransferase" evidence="1">
    <location>
        <begin position="62"/>
        <end position="228"/>
    </location>
</feature>
<dbReference type="PROSITE" id="PS51186">
    <property type="entry name" value="GNAT"/>
    <property type="match status" value="1"/>
</dbReference>
<sequence>MFYDSKNRAIKLACNKAEKSLEQSILSFEDSKEINISAWWDKEPYNDYCVDTHSGKIVLECLDEDYMTTEIKENIGEFRCYYFYKYDPQGDYLDIFDNADAISGDLSVAIGTLMRSKKWENIYNYSTGVLYIERFYIKPAFRGKKLGYLIFPVLVDVFSKRKDSIVTIIPAPLNDMVKDLGREEETLKGTLEYQLALTKMQGFIKKFGFKQLGNSEVWATAVMDKGLVT</sequence>
<organism evidence="2 3">
    <name type="scientific">Desulfosporosinus metallidurans</name>
    <dbReference type="NCBI Taxonomy" id="1888891"/>
    <lineage>
        <taxon>Bacteria</taxon>
        <taxon>Bacillati</taxon>
        <taxon>Bacillota</taxon>
        <taxon>Clostridia</taxon>
        <taxon>Eubacteriales</taxon>
        <taxon>Desulfitobacteriaceae</taxon>
        <taxon>Desulfosporosinus</taxon>
    </lineage>
</organism>
<dbReference type="AlphaFoldDB" id="A0A1Q8QU37"/>
<protein>
    <recommendedName>
        <fullName evidence="1">N-acetyltransferase domain-containing protein</fullName>
    </recommendedName>
</protein>
<evidence type="ECO:0000313" key="2">
    <source>
        <dbReference type="EMBL" id="OLN30820.1"/>
    </source>
</evidence>
<dbReference type="EMBL" id="MLBF01000022">
    <property type="protein sequence ID" value="OLN30820.1"/>
    <property type="molecule type" value="Genomic_DNA"/>
</dbReference>
<keyword evidence="3" id="KW-1185">Reference proteome</keyword>
<dbReference type="STRING" id="1888891.DSOL_2938"/>
<name>A0A1Q8QU37_9FIRM</name>
<dbReference type="Proteomes" id="UP000186102">
    <property type="component" value="Unassembled WGS sequence"/>
</dbReference>
<dbReference type="Gene3D" id="3.40.630.30">
    <property type="match status" value="1"/>
</dbReference>
<dbReference type="RefSeq" id="WP_075365478.1">
    <property type="nucleotide sequence ID" value="NZ_MLBF01000022.1"/>
</dbReference>
<dbReference type="InterPro" id="IPR000182">
    <property type="entry name" value="GNAT_dom"/>
</dbReference>
<dbReference type="InterPro" id="IPR016181">
    <property type="entry name" value="Acyl_CoA_acyltransferase"/>
</dbReference>
<reference evidence="2 3" key="1">
    <citation type="submission" date="2016-09" db="EMBL/GenBank/DDBJ databases">
        <title>Complete genome of Desulfosporosinus sp. OL.</title>
        <authorList>
            <person name="Mardanov A."/>
            <person name="Beletsky A."/>
            <person name="Panova A."/>
            <person name="Karnachuk O."/>
            <person name="Ravin N."/>
        </authorList>
    </citation>
    <scope>NUCLEOTIDE SEQUENCE [LARGE SCALE GENOMIC DNA]</scope>
    <source>
        <strain evidence="2 3">OL</strain>
    </source>
</reference>
<dbReference type="SUPFAM" id="SSF55729">
    <property type="entry name" value="Acyl-CoA N-acyltransferases (Nat)"/>
    <property type="match status" value="1"/>
</dbReference>
<gene>
    <name evidence="2" type="ORF">DSOL_2938</name>
</gene>
<dbReference type="GO" id="GO:0016747">
    <property type="term" value="F:acyltransferase activity, transferring groups other than amino-acyl groups"/>
    <property type="evidence" value="ECO:0007669"/>
    <property type="project" value="InterPro"/>
</dbReference>
<proteinExistence type="predicted"/>
<evidence type="ECO:0000313" key="3">
    <source>
        <dbReference type="Proteomes" id="UP000186102"/>
    </source>
</evidence>
<comment type="caution">
    <text evidence="2">The sequence shown here is derived from an EMBL/GenBank/DDBJ whole genome shotgun (WGS) entry which is preliminary data.</text>
</comment>
<accession>A0A1Q8QU37</accession>